<gene>
    <name evidence="2" type="ORF">ETD83_08230</name>
</gene>
<dbReference type="Proteomes" id="UP000309174">
    <property type="component" value="Unassembled WGS sequence"/>
</dbReference>
<dbReference type="InterPro" id="IPR032710">
    <property type="entry name" value="NTF2-like_dom_sf"/>
</dbReference>
<dbReference type="AlphaFoldDB" id="A0A5C4JFZ9"/>
<reference evidence="2 3" key="1">
    <citation type="submission" date="2019-05" db="EMBL/GenBank/DDBJ databases">
        <title>Draft genome sequence of Actinomadura sp. 14C53.</title>
        <authorList>
            <person name="Saricaoglu S."/>
            <person name="Isik K."/>
        </authorList>
    </citation>
    <scope>NUCLEOTIDE SEQUENCE [LARGE SCALE GENOMIC DNA]</scope>
    <source>
        <strain evidence="2 3">14C53</strain>
    </source>
</reference>
<dbReference type="OrthoDB" id="1163083at2"/>
<evidence type="ECO:0000313" key="3">
    <source>
        <dbReference type="Proteomes" id="UP000309174"/>
    </source>
</evidence>
<sequence>MHPFRAAIEKGDLAALPALLAEDVTFLSPVAYAPYQGRAAVSAILRAVTRVLTDFRYVREIGGGRDHALIFKARVGDRELHGCDFLHHDDDGLIDEFCVMVRPLSGALALSDAMAVEFEAVKRELGLA</sequence>
<dbReference type="Pfam" id="PF12680">
    <property type="entry name" value="SnoaL_2"/>
    <property type="match status" value="1"/>
</dbReference>
<evidence type="ECO:0000313" key="2">
    <source>
        <dbReference type="EMBL" id="TMR04759.1"/>
    </source>
</evidence>
<keyword evidence="3" id="KW-1185">Reference proteome</keyword>
<evidence type="ECO:0000259" key="1">
    <source>
        <dbReference type="Pfam" id="PF12680"/>
    </source>
</evidence>
<proteinExistence type="predicted"/>
<name>A0A5C4JFZ9_9ACTN</name>
<dbReference type="Gene3D" id="3.10.450.50">
    <property type="match status" value="1"/>
</dbReference>
<accession>A0A5C4JFZ9</accession>
<dbReference type="RefSeq" id="WP_138644465.1">
    <property type="nucleotide sequence ID" value="NZ_VCKW01000029.1"/>
</dbReference>
<dbReference type="InterPro" id="IPR037401">
    <property type="entry name" value="SnoaL-like"/>
</dbReference>
<dbReference type="SUPFAM" id="SSF54427">
    <property type="entry name" value="NTF2-like"/>
    <property type="match status" value="1"/>
</dbReference>
<feature type="domain" description="SnoaL-like" evidence="1">
    <location>
        <begin position="4"/>
        <end position="96"/>
    </location>
</feature>
<organism evidence="2 3">
    <name type="scientific">Actinomadura soli</name>
    <dbReference type="NCBI Taxonomy" id="2508997"/>
    <lineage>
        <taxon>Bacteria</taxon>
        <taxon>Bacillati</taxon>
        <taxon>Actinomycetota</taxon>
        <taxon>Actinomycetes</taxon>
        <taxon>Streptosporangiales</taxon>
        <taxon>Thermomonosporaceae</taxon>
        <taxon>Actinomadura</taxon>
    </lineage>
</organism>
<protein>
    <submittedName>
        <fullName evidence="2">Nuclear transport factor 2 family protein</fullName>
    </submittedName>
</protein>
<dbReference type="EMBL" id="VCKW01000029">
    <property type="protein sequence ID" value="TMR04759.1"/>
    <property type="molecule type" value="Genomic_DNA"/>
</dbReference>
<comment type="caution">
    <text evidence="2">The sequence shown here is derived from an EMBL/GenBank/DDBJ whole genome shotgun (WGS) entry which is preliminary data.</text>
</comment>